<sequence>MRSPELIQKIYIDRAVAEGELARSIRSKLKDSSVVIEEIDDPRALLDHYQKNGNLFEKDTLLVYNYPGRFLSSCPGSDGMVCCQYFVINFGVGCLYDCHYCYLQNFLNHPLMTLFGNLEDMFAELDRKILGKKFHFRVGTGEYTDSLALEPITGLSTILVERFAKTPNATLELKTKSSNVNELLQLDHREHTVVSWSLNPQNVIDAVEPGTATLEERLQAAEKVQGAGYRLAFHLDPLIHHENWEQNYHRLLEELFDRIHPDRISWISVGSFRYSPGQKEVMQSRFSADALTREEMVQGSDGKYRYFKTIRESMYASIRKKIQDRDPRLFLYLCMETQRMWEGVFGFVPGSAKNLDALFDERRRYMDDAVAGRLPIGSGQQ</sequence>
<evidence type="ECO:0000313" key="2">
    <source>
        <dbReference type="Proteomes" id="UP000005737"/>
    </source>
</evidence>
<protein>
    <submittedName>
        <fullName evidence="1">Radical SAM domain protein</fullName>
    </submittedName>
</protein>
<proteinExistence type="predicted"/>
<dbReference type="Gene3D" id="3.40.50.12110">
    <property type="match status" value="1"/>
</dbReference>
<dbReference type="InterPro" id="IPR049539">
    <property type="entry name" value="SPL"/>
</dbReference>
<dbReference type="PANTHER" id="PTHR37822">
    <property type="entry name" value="SPORE PHOTOPRODUCT LYASE-RELATED"/>
    <property type="match status" value="1"/>
</dbReference>
<accession>H2CBU1</accession>
<dbReference type="RefSeq" id="WP_002775314.1">
    <property type="nucleotide sequence ID" value="NZ_JH597773.1"/>
</dbReference>
<gene>
    <name evidence="1" type="ORF">Lepil_3893</name>
</gene>
<dbReference type="PANTHER" id="PTHR37822:SF2">
    <property type="entry name" value="SPORE PHOTOPRODUCT LYASE"/>
    <property type="match status" value="1"/>
</dbReference>
<dbReference type="GO" id="GO:0051539">
    <property type="term" value="F:4 iron, 4 sulfur cluster binding"/>
    <property type="evidence" value="ECO:0007669"/>
    <property type="project" value="TreeGrafter"/>
</dbReference>
<dbReference type="HOGENOM" id="CLU_030330_0_0_12"/>
<keyword evidence="2" id="KW-1185">Reference proteome</keyword>
<dbReference type="Proteomes" id="UP000005737">
    <property type="component" value="Unassembled WGS sequence"/>
</dbReference>
<dbReference type="AlphaFoldDB" id="H2CBU1"/>
<dbReference type="GO" id="GO:0042601">
    <property type="term" value="C:endospore-forming forespore"/>
    <property type="evidence" value="ECO:0007669"/>
    <property type="project" value="TreeGrafter"/>
</dbReference>
<reference evidence="1 2" key="1">
    <citation type="submission" date="2011-10" db="EMBL/GenBank/DDBJ databases">
        <title>The Improved High-Quality Draft genome of Leptonema illini DSM 21528.</title>
        <authorList>
            <consortium name="US DOE Joint Genome Institute (JGI-PGF)"/>
            <person name="Lucas S."/>
            <person name="Copeland A."/>
            <person name="Lapidus A."/>
            <person name="Glavina del Rio T."/>
            <person name="Dalin E."/>
            <person name="Tice H."/>
            <person name="Bruce D."/>
            <person name="Goodwin L."/>
            <person name="Pitluck S."/>
            <person name="Peters L."/>
            <person name="Mikhailova N."/>
            <person name="Held B."/>
            <person name="Kyrpides N."/>
            <person name="Mavromatis K."/>
            <person name="Ivanova N."/>
            <person name="Markowitz V."/>
            <person name="Cheng J.-F."/>
            <person name="Hugenholtz P."/>
            <person name="Woyke T."/>
            <person name="Wu D."/>
            <person name="Gronow S."/>
            <person name="Wellnitz S."/>
            <person name="Brambilla E.-M."/>
            <person name="Klenk H.-P."/>
            <person name="Eisen J.A."/>
        </authorList>
    </citation>
    <scope>NUCLEOTIDE SEQUENCE [LARGE SCALE GENOMIC DNA]</scope>
    <source>
        <strain evidence="1 2">DSM 21528</strain>
    </source>
</reference>
<dbReference type="STRING" id="183.GCA_002009735_02264"/>
<dbReference type="Gene3D" id="3.80.30.30">
    <property type="match status" value="1"/>
</dbReference>
<dbReference type="EMBL" id="JH597773">
    <property type="protein sequence ID" value="EHQ08545.1"/>
    <property type="molecule type" value="Genomic_DNA"/>
</dbReference>
<evidence type="ECO:0000313" key="1">
    <source>
        <dbReference type="EMBL" id="EHQ08545.1"/>
    </source>
</evidence>
<name>H2CBU1_9LEPT</name>
<dbReference type="GO" id="GO:0003913">
    <property type="term" value="F:DNA photolyase activity"/>
    <property type="evidence" value="ECO:0007669"/>
    <property type="project" value="TreeGrafter"/>
</dbReference>
<dbReference type="GO" id="GO:1904047">
    <property type="term" value="F:S-adenosyl-L-methionine binding"/>
    <property type="evidence" value="ECO:0007669"/>
    <property type="project" value="TreeGrafter"/>
</dbReference>
<dbReference type="Pfam" id="PF20903">
    <property type="entry name" value="SPL"/>
    <property type="match status" value="1"/>
</dbReference>
<organism evidence="1 2">
    <name type="scientific">Leptonema illini DSM 21528</name>
    <dbReference type="NCBI Taxonomy" id="929563"/>
    <lineage>
        <taxon>Bacteria</taxon>
        <taxon>Pseudomonadati</taxon>
        <taxon>Spirochaetota</taxon>
        <taxon>Spirochaetia</taxon>
        <taxon>Leptospirales</taxon>
        <taxon>Leptospiraceae</taxon>
        <taxon>Leptonema</taxon>
    </lineage>
</organism>